<sequence>MRHEAVRPNGLVIGELAARTGCSAPTIRFYEEIGLIPKAARTEGGRRSFSEADVERLVFIRRCRDFGFSVEQVRDLLALSASRERNCFEARDLASAHLQSVRRKMAEMAALERDLEAFVRRCDQECAGGPAADCVILDDLADPGCRRAGGCGGS</sequence>
<dbReference type="SUPFAM" id="SSF46955">
    <property type="entry name" value="Putative DNA-binding domain"/>
    <property type="match status" value="1"/>
</dbReference>
<dbReference type="AlphaFoldDB" id="A0A2W5MXF6"/>
<dbReference type="InterPro" id="IPR009061">
    <property type="entry name" value="DNA-bd_dom_put_sf"/>
</dbReference>
<dbReference type="PANTHER" id="PTHR30204">
    <property type="entry name" value="REDOX-CYCLING DRUG-SENSING TRANSCRIPTIONAL ACTIVATOR SOXR"/>
    <property type="match status" value="1"/>
</dbReference>
<comment type="caution">
    <text evidence="3">The sequence shown here is derived from an EMBL/GenBank/DDBJ whole genome shotgun (WGS) entry which is preliminary data.</text>
</comment>
<reference evidence="3 4" key="1">
    <citation type="submission" date="2017-08" db="EMBL/GenBank/DDBJ databases">
        <title>Infants hospitalized years apart are colonized by the same room-sourced microbial strains.</title>
        <authorList>
            <person name="Brooks B."/>
            <person name="Olm M.R."/>
            <person name="Firek B.A."/>
            <person name="Baker R."/>
            <person name="Thomas B.C."/>
            <person name="Morowitz M.J."/>
            <person name="Banfield J.F."/>
        </authorList>
    </citation>
    <scope>NUCLEOTIDE SEQUENCE [LARGE SCALE GENOMIC DNA]</scope>
    <source>
        <strain evidence="3">S2_005_002_R2_34</strain>
    </source>
</reference>
<dbReference type="EMBL" id="QFPW01000054">
    <property type="protein sequence ID" value="PZQ45484.1"/>
    <property type="molecule type" value="Genomic_DNA"/>
</dbReference>
<evidence type="ECO:0000313" key="3">
    <source>
        <dbReference type="EMBL" id="PZQ45484.1"/>
    </source>
</evidence>
<evidence type="ECO:0000313" key="4">
    <source>
        <dbReference type="Proteomes" id="UP000249185"/>
    </source>
</evidence>
<evidence type="ECO:0000259" key="2">
    <source>
        <dbReference type="PROSITE" id="PS50937"/>
    </source>
</evidence>
<dbReference type="PRINTS" id="PR00040">
    <property type="entry name" value="HTHMERR"/>
</dbReference>
<organism evidence="3 4">
    <name type="scientific">Rhodovulum sulfidophilum</name>
    <name type="common">Rhodobacter sulfidophilus</name>
    <dbReference type="NCBI Taxonomy" id="35806"/>
    <lineage>
        <taxon>Bacteria</taxon>
        <taxon>Pseudomonadati</taxon>
        <taxon>Pseudomonadota</taxon>
        <taxon>Alphaproteobacteria</taxon>
        <taxon>Rhodobacterales</taxon>
        <taxon>Paracoccaceae</taxon>
        <taxon>Rhodovulum</taxon>
    </lineage>
</organism>
<proteinExistence type="predicted"/>
<gene>
    <name evidence="3" type="ORF">DI556_22640</name>
</gene>
<keyword evidence="1" id="KW-0238">DNA-binding</keyword>
<name>A0A2W5MXF6_RHOSU</name>
<dbReference type="PROSITE" id="PS00552">
    <property type="entry name" value="HTH_MERR_1"/>
    <property type="match status" value="1"/>
</dbReference>
<protein>
    <submittedName>
        <fullName evidence="3">MerR family transcriptional regulator</fullName>
    </submittedName>
</protein>
<dbReference type="GO" id="GO:0003700">
    <property type="term" value="F:DNA-binding transcription factor activity"/>
    <property type="evidence" value="ECO:0007669"/>
    <property type="project" value="InterPro"/>
</dbReference>
<dbReference type="PANTHER" id="PTHR30204:SF92">
    <property type="entry name" value="HTH-TYPE TRANSCRIPTIONAL REGULATOR ZNTR"/>
    <property type="match status" value="1"/>
</dbReference>
<dbReference type="InterPro" id="IPR047057">
    <property type="entry name" value="MerR_fam"/>
</dbReference>
<dbReference type="Proteomes" id="UP000249185">
    <property type="component" value="Unassembled WGS sequence"/>
</dbReference>
<dbReference type="Pfam" id="PF13411">
    <property type="entry name" value="MerR_1"/>
    <property type="match status" value="1"/>
</dbReference>
<feature type="domain" description="HTH merR-type" evidence="2">
    <location>
        <begin position="10"/>
        <end position="79"/>
    </location>
</feature>
<dbReference type="SMART" id="SM00422">
    <property type="entry name" value="HTH_MERR"/>
    <property type="match status" value="1"/>
</dbReference>
<dbReference type="PROSITE" id="PS50937">
    <property type="entry name" value="HTH_MERR_2"/>
    <property type="match status" value="1"/>
</dbReference>
<dbReference type="Gene3D" id="1.10.1660.10">
    <property type="match status" value="1"/>
</dbReference>
<accession>A0A2W5MXF6</accession>
<dbReference type="GO" id="GO:0003677">
    <property type="term" value="F:DNA binding"/>
    <property type="evidence" value="ECO:0007669"/>
    <property type="project" value="UniProtKB-KW"/>
</dbReference>
<dbReference type="CDD" id="cd04785">
    <property type="entry name" value="HTH_CadR-PbrR-like"/>
    <property type="match status" value="1"/>
</dbReference>
<evidence type="ECO:0000256" key="1">
    <source>
        <dbReference type="ARBA" id="ARBA00023125"/>
    </source>
</evidence>
<dbReference type="InterPro" id="IPR000551">
    <property type="entry name" value="MerR-type_HTH_dom"/>
</dbReference>